<comment type="catalytic activity">
    <reaction evidence="8 9">
        <text>tRNA(Gly) + glycine + ATP = glycyl-tRNA(Gly) + AMP + diphosphate</text>
        <dbReference type="Rhea" id="RHEA:16013"/>
        <dbReference type="Rhea" id="RHEA-COMP:9664"/>
        <dbReference type="Rhea" id="RHEA-COMP:9683"/>
        <dbReference type="ChEBI" id="CHEBI:30616"/>
        <dbReference type="ChEBI" id="CHEBI:33019"/>
        <dbReference type="ChEBI" id="CHEBI:57305"/>
        <dbReference type="ChEBI" id="CHEBI:78442"/>
        <dbReference type="ChEBI" id="CHEBI:78522"/>
        <dbReference type="ChEBI" id="CHEBI:456215"/>
        <dbReference type="EC" id="6.1.1.14"/>
    </reaction>
</comment>
<dbReference type="GO" id="GO:0006426">
    <property type="term" value="P:glycyl-tRNA aminoacylation"/>
    <property type="evidence" value="ECO:0007669"/>
    <property type="project" value="UniProtKB-UniRule"/>
</dbReference>
<keyword evidence="5 9" id="KW-0067">ATP-binding</keyword>
<dbReference type="NCBIfam" id="TIGR00211">
    <property type="entry name" value="glyS"/>
    <property type="match status" value="1"/>
</dbReference>
<dbReference type="SUPFAM" id="SSF109604">
    <property type="entry name" value="HD-domain/PDEase-like"/>
    <property type="match status" value="1"/>
</dbReference>
<dbReference type="EMBL" id="CP001751">
    <property type="protein sequence ID" value="ADE40519.1"/>
    <property type="molecule type" value="Genomic_DNA"/>
</dbReference>
<evidence type="ECO:0000256" key="7">
    <source>
        <dbReference type="ARBA" id="ARBA00023146"/>
    </source>
</evidence>
<comment type="subcellular location">
    <subcellularLocation>
        <location evidence="9">Cytoplasm</location>
    </subcellularLocation>
</comment>
<dbReference type="GO" id="GO:0005829">
    <property type="term" value="C:cytosol"/>
    <property type="evidence" value="ECO:0007669"/>
    <property type="project" value="TreeGrafter"/>
</dbReference>
<dbReference type="AlphaFoldDB" id="D5BPL7"/>
<dbReference type="PRINTS" id="PR01045">
    <property type="entry name" value="TRNASYNTHGB"/>
</dbReference>
<dbReference type="EC" id="6.1.1.14" evidence="9"/>
<dbReference type="PANTHER" id="PTHR30075:SF2">
    <property type="entry name" value="GLYCINE--TRNA LIGASE, CHLOROPLASTIC_MITOCHONDRIAL 2"/>
    <property type="match status" value="1"/>
</dbReference>
<dbReference type="PROSITE" id="PS50861">
    <property type="entry name" value="AA_TRNA_LIGASE_II_GLYAB"/>
    <property type="match status" value="1"/>
</dbReference>
<sequence>MADLFIELVSEDIPARMQVKACADLQRLVYAGLDDLGLGYTKADDTDACLVSSRHLALYVVGVDDRQADRIVEKRGPRVDAPEQAINGFLASTGLTRDQLVEEDTPKGRFLFARSESKGAQTADLLASMIAGILNSFPWPKSQRWGTSRFRWVRPLHRINVLFGGKRLDGALALGGDDDAAIAFGDKSCGHFFESPGDVDLDGLKNAQDYLGRLKKAHVLVNHNERIQTVMDQARKLAADMGCSVKSGDAQIAETANLVEWPNLLVGKIEDRFMQLPAEVLQSSIQTHQKYITLEHISDGSMSPHFIIVANRIADHVRDDVIKAGNQRVLRARLADAEFFWTQDKARTLEDYLPQLTDITFYDGLGSVHDKARRIEKLAGDIAPFIDGCDLAKAQRAGLLAKADLVTGMVGEFPELQGIMGGYYAIAAGEDDDIAAAVASHYRPQGPQDAVPALPEAMTVSLADKIDTLVGFFGAGAKPTGSKDPYALRRAALGVIAIILESHTRIPLAKIFAKAAAYHGFDHVDDALLPFLRERLRVSLLDQNVAHDVAASVLQTATTDDVLLLADTAHALAIFLATEDGVGLLAGWRRAASILAAEESKEDRVFAPTIDPNLFVHDAERGLMSAIDILGSHDADEQTEIPDKAQLLQQMQALGQLRTPIDHFFTEVVVNDDDPAIRENRLGLLALIRSHMQNIADFSKIEG</sequence>
<name>D5BPL7_PUNMI</name>
<comment type="similarity">
    <text evidence="1 9">Belongs to the class-II aminoacyl-tRNA synthetase family.</text>
</comment>
<evidence type="ECO:0000313" key="11">
    <source>
        <dbReference type="Proteomes" id="UP000007460"/>
    </source>
</evidence>
<evidence type="ECO:0000256" key="4">
    <source>
        <dbReference type="ARBA" id="ARBA00022741"/>
    </source>
</evidence>
<dbReference type="eggNOG" id="COG0751">
    <property type="taxonomic scope" value="Bacteria"/>
</dbReference>
<evidence type="ECO:0000256" key="1">
    <source>
        <dbReference type="ARBA" id="ARBA00008226"/>
    </source>
</evidence>
<dbReference type="RefSeq" id="WP_013047146.1">
    <property type="nucleotide sequence ID" value="NC_014010.1"/>
</dbReference>
<keyword evidence="9" id="KW-0963">Cytoplasm</keyword>
<organism evidence="10 11">
    <name type="scientific">Puniceispirillum marinum (strain IMCC1322)</name>
    <dbReference type="NCBI Taxonomy" id="488538"/>
    <lineage>
        <taxon>Bacteria</taxon>
        <taxon>Pseudomonadati</taxon>
        <taxon>Pseudomonadota</taxon>
        <taxon>Alphaproteobacteria</taxon>
        <taxon>Candidatus Puniceispirillales</taxon>
        <taxon>Candidatus Puniceispirillaceae</taxon>
        <taxon>Candidatus Puniceispirillum</taxon>
    </lineage>
</organism>
<dbReference type="STRING" id="488538.SAR116_2276"/>
<gene>
    <name evidence="9" type="primary">glyS</name>
    <name evidence="10" type="ordered locus">SAR116_2276</name>
</gene>
<evidence type="ECO:0000256" key="5">
    <source>
        <dbReference type="ARBA" id="ARBA00022840"/>
    </source>
</evidence>
<dbReference type="Proteomes" id="UP000007460">
    <property type="component" value="Chromosome"/>
</dbReference>
<dbReference type="KEGG" id="apb:SAR116_2276"/>
<proteinExistence type="inferred from homology"/>
<keyword evidence="11" id="KW-1185">Reference proteome</keyword>
<evidence type="ECO:0000256" key="8">
    <source>
        <dbReference type="ARBA" id="ARBA00047937"/>
    </source>
</evidence>
<dbReference type="PANTHER" id="PTHR30075">
    <property type="entry name" value="GLYCYL-TRNA SYNTHETASE"/>
    <property type="match status" value="1"/>
</dbReference>
<keyword evidence="3 9" id="KW-0436">Ligase</keyword>
<dbReference type="InterPro" id="IPR006194">
    <property type="entry name" value="Gly-tRNA-synth_heterodimer"/>
</dbReference>
<keyword evidence="7 9" id="KW-0030">Aminoacyl-tRNA synthetase</keyword>
<dbReference type="GO" id="GO:0004820">
    <property type="term" value="F:glycine-tRNA ligase activity"/>
    <property type="evidence" value="ECO:0007669"/>
    <property type="project" value="UniProtKB-UniRule"/>
</dbReference>
<dbReference type="Pfam" id="PF02092">
    <property type="entry name" value="tRNA_synt_2f"/>
    <property type="match status" value="1"/>
</dbReference>
<keyword evidence="4 9" id="KW-0547">Nucleotide-binding</keyword>
<evidence type="ECO:0000256" key="3">
    <source>
        <dbReference type="ARBA" id="ARBA00022598"/>
    </source>
</evidence>
<dbReference type="InterPro" id="IPR015944">
    <property type="entry name" value="Gly-tRNA-synth_bsu"/>
</dbReference>
<dbReference type="HAMAP" id="MF_00255">
    <property type="entry name" value="Gly_tRNA_synth_beta"/>
    <property type="match status" value="1"/>
</dbReference>
<reference evidence="10 11" key="1">
    <citation type="journal article" date="2010" name="J. Bacteriol.">
        <title>Complete genome sequence of "Candidatus Puniceispirillum marinum" IMCC1322, a representative of the SAR116 clade in the Alphaproteobacteria.</title>
        <authorList>
            <person name="Oh H.M."/>
            <person name="Kwon K.K."/>
            <person name="Kang I."/>
            <person name="Kang S.G."/>
            <person name="Lee J.H."/>
            <person name="Kim S.J."/>
            <person name="Cho J.C."/>
        </authorList>
    </citation>
    <scope>NUCLEOTIDE SEQUENCE [LARGE SCALE GENOMIC DNA]</scope>
    <source>
        <strain evidence="10 11">IMCC1322</strain>
    </source>
</reference>
<keyword evidence="6 9" id="KW-0648">Protein biosynthesis</keyword>
<evidence type="ECO:0000256" key="6">
    <source>
        <dbReference type="ARBA" id="ARBA00022917"/>
    </source>
</evidence>
<dbReference type="HOGENOM" id="CLU_007220_2_2_5"/>
<comment type="subunit">
    <text evidence="2 9">Tetramer of two alpha and two beta subunits.</text>
</comment>
<dbReference type="GO" id="GO:0005524">
    <property type="term" value="F:ATP binding"/>
    <property type="evidence" value="ECO:0007669"/>
    <property type="project" value="UniProtKB-UniRule"/>
</dbReference>
<evidence type="ECO:0000313" key="10">
    <source>
        <dbReference type="EMBL" id="ADE40519.1"/>
    </source>
</evidence>
<dbReference type="OrthoDB" id="9775440at2"/>
<protein>
    <recommendedName>
        <fullName evidence="9">Glycine--tRNA ligase beta subunit</fullName>
        <ecNumber evidence="9">6.1.1.14</ecNumber>
    </recommendedName>
    <alternativeName>
        <fullName evidence="9">Glycyl-tRNA synthetase beta subunit</fullName>
        <shortName evidence="9">GlyRS</shortName>
    </alternativeName>
</protein>
<evidence type="ECO:0000256" key="2">
    <source>
        <dbReference type="ARBA" id="ARBA00011209"/>
    </source>
</evidence>
<evidence type="ECO:0000256" key="9">
    <source>
        <dbReference type="HAMAP-Rule" id="MF_00255"/>
    </source>
</evidence>
<accession>D5BPL7</accession>